<dbReference type="GO" id="GO:0000045">
    <property type="term" value="P:autophagosome assembly"/>
    <property type="evidence" value="ECO:0007669"/>
    <property type="project" value="TreeGrafter"/>
</dbReference>
<dbReference type="GO" id="GO:0005829">
    <property type="term" value="C:cytosol"/>
    <property type="evidence" value="ECO:0007669"/>
    <property type="project" value="TreeGrafter"/>
</dbReference>
<dbReference type="SMART" id="SM00220">
    <property type="entry name" value="S_TKc"/>
    <property type="match status" value="1"/>
</dbReference>
<accession>A0A8H5HU64</accession>
<dbReference type="GO" id="GO:0016020">
    <property type="term" value="C:membrane"/>
    <property type="evidence" value="ECO:0007669"/>
    <property type="project" value="TreeGrafter"/>
</dbReference>
<dbReference type="GO" id="GO:0000407">
    <property type="term" value="C:phagophore assembly site"/>
    <property type="evidence" value="ECO:0007669"/>
    <property type="project" value="TreeGrafter"/>
</dbReference>
<dbReference type="AlphaFoldDB" id="A0A8H5HU64"/>
<evidence type="ECO:0000313" key="9">
    <source>
        <dbReference type="Proteomes" id="UP000518752"/>
    </source>
</evidence>
<keyword evidence="5" id="KW-0067">ATP-binding</keyword>
<dbReference type="GO" id="GO:0004674">
    <property type="term" value="F:protein serine/threonine kinase activity"/>
    <property type="evidence" value="ECO:0007669"/>
    <property type="project" value="UniProtKB-EC"/>
</dbReference>
<comment type="caution">
    <text evidence="8">The sequence shown here is derived from an EMBL/GenBank/DDBJ whole genome shotgun (WGS) entry which is preliminary data.</text>
</comment>
<dbReference type="InterPro" id="IPR045269">
    <property type="entry name" value="Atg1-like"/>
</dbReference>
<proteinExistence type="predicted"/>
<dbReference type="Gene3D" id="1.10.510.10">
    <property type="entry name" value="Transferase(Phosphotransferase) domain 1"/>
    <property type="match status" value="1"/>
</dbReference>
<dbReference type="InterPro" id="IPR008271">
    <property type="entry name" value="Ser/Thr_kinase_AS"/>
</dbReference>
<reference evidence="8 9" key="1">
    <citation type="journal article" date="2020" name="ISME J.">
        <title>Uncovering the hidden diversity of litter-decomposition mechanisms in mushroom-forming fungi.</title>
        <authorList>
            <person name="Floudas D."/>
            <person name="Bentzer J."/>
            <person name="Ahren D."/>
            <person name="Johansson T."/>
            <person name="Persson P."/>
            <person name="Tunlid A."/>
        </authorList>
    </citation>
    <scope>NUCLEOTIDE SEQUENCE [LARGE SCALE GENOMIC DNA]</scope>
    <source>
        <strain evidence="8 9">CBS 406.79</strain>
    </source>
</reference>
<dbReference type="InterPro" id="IPR011009">
    <property type="entry name" value="Kinase-like_dom_sf"/>
</dbReference>
<evidence type="ECO:0000313" key="8">
    <source>
        <dbReference type="EMBL" id="KAF5389579.1"/>
    </source>
</evidence>
<dbReference type="Pfam" id="PF00069">
    <property type="entry name" value="Pkinase"/>
    <property type="match status" value="1"/>
</dbReference>
<evidence type="ECO:0000256" key="6">
    <source>
        <dbReference type="SAM" id="MobiDB-lite"/>
    </source>
</evidence>
<evidence type="ECO:0000259" key="7">
    <source>
        <dbReference type="PROSITE" id="PS50011"/>
    </source>
</evidence>
<gene>
    <name evidence="8" type="ORF">D9757_004101</name>
</gene>
<dbReference type="EMBL" id="JAACJN010000021">
    <property type="protein sequence ID" value="KAF5389579.1"/>
    <property type="molecule type" value="Genomic_DNA"/>
</dbReference>
<evidence type="ECO:0000256" key="3">
    <source>
        <dbReference type="ARBA" id="ARBA00022741"/>
    </source>
</evidence>
<feature type="domain" description="Protein kinase" evidence="7">
    <location>
        <begin position="462"/>
        <end position="797"/>
    </location>
</feature>
<sequence>MTLGPSHTIVYEVRGQIKQWTVKHKQDIKNPSYLHVVQDTIVPMLQRLDTANTDGSSFKLHANLYKITHGAFNTLFHQFKAGTYRAMSLKGSTRFQLGPDDVLPDYTLVVFRPPDFPQVDEQAEPFFLREPSLKAYTPSLNPSSSDLQPSFIKVQLRGEFQYDDLQCNNIEHVLNHAISAVTVPLHVQGVWNSLARSRNMTDLNIKTLERKLIKYEESPKALEKLFNVVASKEERLAAAGKNGDHTEENRNEEMMIAERKHYAHIIRSSTDYAPIKTFSPKIGVERASELFFFTPLASFFMRFLSDFDVLDTYQKMPIAKLVIEKLDEQLDVYKYAPYYPRSDLGIWYHGSIWPGALVELQSGTQSTTTIEHSPDHIRMFLQGASLLRMMNIAKRSTDNRNNGTNEPSDEDALLPLIYITKDWSRASLYLLFELGPKVCYLHRVYNFQHNISQRFRFTRDLYNLAEYIGKHAPSNELKDSLKLIDNQLLSIKTVANRVDKEDDKKRKRGGDEEQGGDKDLKQKRTQESDEDGEHRECIYEALRLGYKLSVSVISPILLIGESPNGNRIVAKKVHPDSKELKIHSVLQELRGSINFVLLSVRTFNVPLEGPTTASYLVFPYWVPLSELSSHAVQSSQLVAICSDIASGVIFLHENLIAHLDLKPDNLVMERDLAGGVQIRIIDFSVSVMLSSKDQQQSTYQGTEGYMAPEVAECKGNTKLYSPFKADLFSCGQVFLFLAWWITERTPFKKVFDWGNKLIARDPCLRPDLVHLPGLMDTVDLIPFYRESSSAASSSEDL</sequence>
<dbReference type="InterPro" id="IPR000719">
    <property type="entry name" value="Prot_kinase_dom"/>
</dbReference>
<keyword evidence="4" id="KW-0418">Kinase</keyword>
<protein>
    <recommendedName>
        <fullName evidence="1">non-specific serine/threonine protein kinase</fullName>
        <ecNumber evidence="1">2.7.11.1</ecNumber>
    </recommendedName>
</protein>
<dbReference type="PROSITE" id="PS50011">
    <property type="entry name" value="PROTEIN_KINASE_DOM"/>
    <property type="match status" value="1"/>
</dbReference>
<name>A0A8H5HU64_9AGAR</name>
<evidence type="ECO:0000256" key="4">
    <source>
        <dbReference type="ARBA" id="ARBA00022777"/>
    </source>
</evidence>
<dbReference type="PANTHER" id="PTHR24348:SF22">
    <property type="entry name" value="NON-SPECIFIC SERINE_THREONINE PROTEIN KINASE"/>
    <property type="match status" value="1"/>
</dbReference>
<organism evidence="8 9">
    <name type="scientific">Collybiopsis confluens</name>
    <dbReference type="NCBI Taxonomy" id="2823264"/>
    <lineage>
        <taxon>Eukaryota</taxon>
        <taxon>Fungi</taxon>
        <taxon>Dikarya</taxon>
        <taxon>Basidiomycota</taxon>
        <taxon>Agaricomycotina</taxon>
        <taxon>Agaricomycetes</taxon>
        <taxon>Agaricomycetidae</taxon>
        <taxon>Agaricales</taxon>
        <taxon>Marasmiineae</taxon>
        <taxon>Omphalotaceae</taxon>
        <taxon>Collybiopsis</taxon>
    </lineage>
</organism>
<feature type="region of interest" description="Disordered" evidence="6">
    <location>
        <begin position="499"/>
        <end position="532"/>
    </location>
</feature>
<keyword evidence="2" id="KW-0808">Transferase</keyword>
<dbReference type="Proteomes" id="UP000518752">
    <property type="component" value="Unassembled WGS sequence"/>
</dbReference>
<dbReference type="EC" id="2.7.11.1" evidence="1"/>
<evidence type="ECO:0000256" key="2">
    <source>
        <dbReference type="ARBA" id="ARBA00022679"/>
    </source>
</evidence>
<keyword evidence="9" id="KW-1185">Reference proteome</keyword>
<evidence type="ECO:0000256" key="5">
    <source>
        <dbReference type="ARBA" id="ARBA00022840"/>
    </source>
</evidence>
<dbReference type="SUPFAM" id="SSF56112">
    <property type="entry name" value="Protein kinase-like (PK-like)"/>
    <property type="match status" value="1"/>
</dbReference>
<dbReference type="GO" id="GO:0010506">
    <property type="term" value="P:regulation of autophagy"/>
    <property type="evidence" value="ECO:0007669"/>
    <property type="project" value="InterPro"/>
</dbReference>
<dbReference type="OrthoDB" id="4062651at2759"/>
<keyword evidence="3" id="KW-0547">Nucleotide-binding</keyword>
<dbReference type="GO" id="GO:0005776">
    <property type="term" value="C:autophagosome"/>
    <property type="evidence" value="ECO:0007669"/>
    <property type="project" value="TreeGrafter"/>
</dbReference>
<evidence type="ECO:0000256" key="1">
    <source>
        <dbReference type="ARBA" id="ARBA00012513"/>
    </source>
</evidence>
<dbReference type="PANTHER" id="PTHR24348">
    <property type="entry name" value="SERINE/THREONINE-PROTEIN KINASE UNC-51-RELATED"/>
    <property type="match status" value="1"/>
</dbReference>
<dbReference type="PROSITE" id="PS00108">
    <property type="entry name" value="PROTEIN_KINASE_ST"/>
    <property type="match status" value="1"/>
</dbReference>
<dbReference type="GO" id="GO:0005524">
    <property type="term" value="F:ATP binding"/>
    <property type="evidence" value="ECO:0007669"/>
    <property type="project" value="UniProtKB-KW"/>
</dbReference>